<proteinExistence type="predicted"/>
<accession>A0A7Z0Q819</accession>
<name>A0A7Z0Q819_9BRAD</name>
<dbReference type="Proteomes" id="UP000564836">
    <property type="component" value="Chromosome"/>
</dbReference>
<feature type="chain" id="PRO_5031374697" evidence="1">
    <location>
        <begin position="24"/>
        <end position="116"/>
    </location>
</feature>
<dbReference type="AlphaFoldDB" id="A0A7Z0Q819"/>
<sequence>MNTRTLAAALVGATLFGLTAAQAAPKPKAKQAGAVTVTVTVTNSRKADLVQLEAAKSGSPDWKEVLGPLKSGKQASAKLPQASDCRFDLRGTFDDGQSTDASGINVCADKTLNLTD</sequence>
<gene>
    <name evidence="3" type="ORF">G6321_00010155</name>
    <name evidence="2" type="ORF">G6321_08065</name>
</gene>
<dbReference type="RefSeq" id="WP_166344282.1">
    <property type="nucleotide sequence ID" value="NZ_CP088280.1"/>
</dbReference>
<reference evidence="2" key="2">
    <citation type="submission" date="2020-06" db="EMBL/GenBank/DDBJ databases">
        <title>Whole Genome Sequence of Bradyrhizobium sp. Strain 323S2.</title>
        <authorList>
            <person name="Bromfield E.S.P."/>
        </authorList>
    </citation>
    <scope>NUCLEOTIDE SEQUENCE [LARGE SCALE GENOMIC DNA]</scope>
    <source>
        <strain evidence="2">323S2</strain>
    </source>
</reference>
<dbReference type="EMBL" id="CP088280">
    <property type="protein sequence ID" value="UGX95479.1"/>
    <property type="molecule type" value="Genomic_DNA"/>
</dbReference>
<reference evidence="3 4" key="1">
    <citation type="journal article" date="2017" name="Syst. Appl. Microbiol.">
        <title>Soybeans inoculated with root zone soils of Canadian native legumes harbour diverse and novel Bradyrhizobium spp. that possess agricultural potential.</title>
        <authorList>
            <person name="Bromfield E.S.P."/>
            <person name="Cloutier S."/>
            <person name="Tambong J.T."/>
            <person name="Tran Thi T.V."/>
        </authorList>
    </citation>
    <scope>NUCLEOTIDE SEQUENCE [LARGE SCALE GENOMIC DNA]</scope>
    <source>
        <strain evidence="3 4">323S2</strain>
    </source>
</reference>
<reference evidence="3 4" key="3">
    <citation type="journal article" date="2022" name="Int. J. Syst. Evol. Microbiol.">
        <title>Strains of Bradyrhizobium barranii sp. nov. associated with legumes native to Canada are symbionts of soybeans and belong to different subspecies (subsp. barranii subsp. nov. and subsp. apii subsp. nov.) and symbiovars (sv. glycinearum and sv. septentrionale).</title>
        <authorList>
            <person name="Bromfield E.S.P."/>
            <person name="Cloutier S."/>
            <person name="Wasai-Hara S."/>
            <person name="Minamisawa K."/>
        </authorList>
    </citation>
    <scope>NUCLEOTIDE SEQUENCE [LARGE SCALE GENOMIC DNA]</scope>
    <source>
        <strain evidence="3 4">323S2</strain>
    </source>
</reference>
<evidence type="ECO:0000313" key="4">
    <source>
        <dbReference type="Proteomes" id="UP000564836"/>
    </source>
</evidence>
<dbReference type="EMBL" id="JACBFH010000001">
    <property type="protein sequence ID" value="NYY88407.1"/>
    <property type="molecule type" value="Genomic_DNA"/>
</dbReference>
<evidence type="ECO:0000313" key="3">
    <source>
        <dbReference type="EMBL" id="UGX95479.1"/>
    </source>
</evidence>
<protein>
    <submittedName>
        <fullName evidence="2">Uncharacterized protein</fullName>
    </submittedName>
</protein>
<organism evidence="2">
    <name type="scientific">Bradyrhizobium barranii subsp. barranii</name>
    <dbReference type="NCBI Taxonomy" id="2823807"/>
    <lineage>
        <taxon>Bacteria</taxon>
        <taxon>Pseudomonadati</taxon>
        <taxon>Pseudomonadota</taxon>
        <taxon>Alphaproteobacteria</taxon>
        <taxon>Hyphomicrobiales</taxon>
        <taxon>Nitrobacteraceae</taxon>
        <taxon>Bradyrhizobium</taxon>
        <taxon>Bradyrhizobium barranii</taxon>
    </lineage>
</organism>
<keyword evidence="1" id="KW-0732">Signal</keyword>
<evidence type="ECO:0000256" key="1">
    <source>
        <dbReference type="SAM" id="SignalP"/>
    </source>
</evidence>
<feature type="signal peptide" evidence="1">
    <location>
        <begin position="1"/>
        <end position="23"/>
    </location>
</feature>
<evidence type="ECO:0000313" key="2">
    <source>
        <dbReference type="EMBL" id="NYY88407.1"/>
    </source>
</evidence>